<keyword evidence="4" id="KW-1185">Reference proteome</keyword>
<dbReference type="RefSeq" id="WP_114401594.1">
    <property type="nucleotide sequence ID" value="NZ_QPGB01000001.1"/>
</dbReference>
<dbReference type="EMBL" id="QPGB01000001">
    <property type="protein sequence ID" value="RCS59443.1"/>
    <property type="molecule type" value="Genomic_DNA"/>
</dbReference>
<feature type="domain" description="Heparan-alpha-glucosaminide N-acetyltransferase catalytic" evidence="2">
    <location>
        <begin position="19"/>
        <end position="238"/>
    </location>
</feature>
<dbReference type="Proteomes" id="UP000252357">
    <property type="component" value="Unassembled WGS sequence"/>
</dbReference>
<evidence type="ECO:0000256" key="1">
    <source>
        <dbReference type="SAM" id="Phobius"/>
    </source>
</evidence>
<feature type="transmembrane region" description="Helical" evidence="1">
    <location>
        <begin position="117"/>
        <end position="136"/>
    </location>
</feature>
<feature type="transmembrane region" description="Helical" evidence="1">
    <location>
        <begin position="145"/>
        <end position="162"/>
    </location>
</feature>
<dbReference type="AlphaFoldDB" id="A0A368L717"/>
<keyword evidence="1" id="KW-0472">Membrane</keyword>
<feature type="transmembrane region" description="Helical" evidence="1">
    <location>
        <begin position="190"/>
        <end position="210"/>
    </location>
</feature>
<keyword evidence="1" id="KW-1133">Transmembrane helix</keyword>
<keyword evidence="1" id="KW-0812">Transmembrane</keyword>
<organism evidence="3 4">
    <name type="scientific">Parvibium lacunae</name>
    <dbReference type="NCBI Taxonomy" id="1888893"/>
    <lineage>
        <taxon>Bacteria</taxon>
        <taxon>Pseudomonadati</taxon>
        <taxon>Pseudomonadota</taxon>
        <taxon>Betaproteobacteria</taxon>
        <taxon>Burkholderiales</taxon>
        <taxon>Alcaligenaceae</taxon>
        <taxon>Parvibium</taxon>
    </lineage>
</organism>
<feature type="transmembrane region" description="Helical" evidence="1">
    <location>
        <begin position="92"/>
        <end position="111"/>
    </location>
</feature>
<sequence>MNQHRVQPPTTTSTRQTERLRSIDGLRGMAIIAMIFYHACYDLHYFSWIFLDQRGSPLWQGFRNLIVSCFLLVVGISIVLRSRTTQARRDWWLRWFQIAGAAILVSLGSALLFPKSFIYFGVLHFVALTLLLSLIARQRWHQQPSIWLVLVGLACWFSPYFYQHEYFNPPYLNWIGFTTRLPHTEDYVPLFPWLGMVLLGMAWANCPRLFAPLQAVRWPALFCWLGQRSLLVYLLHQPLLMGILGLLDGLR</sequence>
<dbReference type="InterPro" id="IPR012429">
    <property type="entry name" value="HGSNAT_cat"/>
</dbReference>
<accession>A0A368L717</accession>
<dbReference type="Pfam" id="PF07786">
    <property type="entry name" value="HGSNAT_cat"/>
    <property type="match status" value="1"/>
</dbReference>
<feature type="transmembrane region" description="Helical" evidence="1">
    <location>
        <begin position="62"/>
        <end position="80"/>
    </location>
</feature>
<evidence type="ECO:0000313" key="3">
    <source>
        <dbReference type="EMBL" id="RCS59443.1"/>
    </source>
</evidence>
<comment type="caution">
    <text evidence="3">The sequence shown here is derived from an EMBL/GenBank/DDBJ whole genome shotgun (WGS) entry which is preliminary data.</text>
</comment>
<dbReference type="OrthoDB" id="508112at2"/>
<feature type="transmembrane region" description="Helical" evidence="1">
    <location>
        <begin position="230"/>
        <end position="247"/>
    </location>
</feature>
<gene>
    <name evidence="3" type="ORF">DU000_01560</name>
</gene>
<name>A0A368L717_9BURK</name>
<evidence type="ECO:0000259" key="2">
    <source>
        <dbReference type="Pfam" id="PF07786"/>
    </source>
</evidence>
<proteinExistence type="predicted"/>
<feature type="transmembrane region" description="Helical" evidence="1">
    <location>
        <begin position="29"/>
        <end position="50"/>
    </location>
</feature>
<evidence type="ECO:0000313" key="4">
    <source>
        <dbReference type="Proteomes" id="UP000252357"/>
    </source>
</evidence>
<reference evidence="3 4" key="1">
    <citation type="journal article" date="2018" name="Int. J. Syst. Evol. Microbiol.">
        <title>Parvibium lacunae gen. nov., sp. nov., a new member of the family Alcaligenaceae isolated from a freshwater pond.</title>
        <authorList>
            <person name="Chen W.M."/>
            <person name="Xie P.B."/>
            <person name="Hsu M.Y."/>
            <person name="Sheu S.Y."/>
        </authorList>
    </citation>
    <scope>NUCLEOTIDE SEQUENCE [LARGE SCALE GENOMIC DNA]</scope>
    <source>
        <strain evidence="3 4">KMB9</strain>
    </source>
</reference>
<protein>
    <submittedName>
        <fullName evidence="3">DUF1624 domain-containing protein</fullName>
    </submittedName>
</protein>